<gene>
    <name evidence="2" type="ORF">SAMN05877838_1234</name>
</gene>
<keyword evidence="2" id="KW-0238">DNA-binding</keyword>
<evidence type="ECO:0000313" key="2">
    <source>
        <dbReference type="EMBL" id="SOE16370.1"/>
    </source>
</evidence>
<dbReference type="GO" id="GO:0003677">
    <property type="term" value="F:DNA binding"/>
    <property type="evidence" value="ECO:0007669"/>
    <property type="project" value="UniProtKB-KW"/>
</dbReference>
<dbReference type="Gene3D" id="1.10.150.690">
    <property type="entry name" value="DUF2063"/>
    <property type="match status" value="1"/>
</dbReference>
<proteinExistence type="predicted"/>
<reference evidence="3" key="1">
    <citation type="submission" date="2017-08" db="EMBL/GenBank/DDBJ databases">
        <authorList>
            <person name="Varghese N."/>
            <person name="Submissions S."/>
        </authorList>
    </citation>
    <scope>NUCLEOTIDE SEQUENCE [LARGE SCALE GENOMIC DNA]</scope>
    <source>
        <strain evidence="3">KCTC 23107</strain>
    </source>
</reference>
<dbReference type="AlphaFoldDB" id="A0A286I8F2"/>
<dbReference type="EMBL" id="OCPC01000001">
    <property type="protein sequence ID" value="SOE16370.1"/>
    <property type="molecule type" value="Genomic_DNA"/>
</dbReference>
<accession>A0A286I8F2</accession>
<dbReference type="InterPro" id="IPR044922">
    <property type="entry name" value="DUF2063_N_sf"/>
</dbReference>
<evidence type="ECO:0000259" key="1">
    <source>
        <dbReference type="Pfam" id="PF09836"/>
    </source>
</evidence>
<organism evidence="2 3">
    <name type="scientific">Hoeflea halophila</name>
    <dbReference type="NCBI Taxonomy" id="714899"/>
    <lineage>
        <taxon>Bacteria</taxon>
        <taxon>Pseudomonadati</taxon>
        <taxon>Pseudomonadota</taxon>
        <taxon>Alphaproteobacteria</taxon>
        <taxon>Hyphomicrobiales</taxon>
        <taxon>Rhizobiaceae</taxon>
        <taxon>Hoeflea</taxon>
    </lineage>
</organism>
<dbReference type="RefSeq" id="WP_097105955.1">
    <property type="nucleotide sequence ID" value="NZ_OCPC01000001.1"/>
</dbReference>
<dbReference type="Proteomes" id="UP000219465">
    <property type="component" value="Unassembled WGS sequence"/>
</dbReference>
<evidence type="ECO:0000313" key="3">
    <source>
        <dbReference type="Proteomes" id="UP000219465"/>
    </source>
</evidence>
<sequence>MPRSDTSTAGEQHYFGAALLNPDLPLPEGIVGPHGKKAQKRFAVYRNNVTVSLVNALADIFPAVQRLVCEGFFRDMARFYVAKEPPVSAVIFEYGGGFATFLEDFEPLSRYPYLADVARMEKAWLAAFHAADAPPLPPDTLAAIPAEQLADTRFTPHPATRIIRSRFAAVSIFSASREQRPLDGIRPAIAEDGLITRPFDAVEVRQLPPGAASFLSALIAGKTFGEAAGLTMTGYPDFDLPAAISAMLEAGAFSDCFAGQPTTEQTP</sequence>
<name>A0A286I8F2_9HYPH</name>
<keyword evidence="3" id="KW-1185">Reference proteome</keyword>
<dbReference type="OrthoDB" id="4146344at2"/>
<dbReference type="Pfam" id="PF09836">
    <property type="entry name" value="DUF2063"/>
    <property type="match status" value="1"/>
</dbReference>
<dbReference type="InterPro" id="IPR018640">
    <property type="entry name" value="DUF2063"/>
</dbReference>
<protein>
    <submittedName>
        <fullName evidence="2">Putative DNA-binding protein</fullName>
    </submittedName>
</protein>
<feature type="domain" description="Putative DNA-binding" evidence="1">
    <location>
        <begin position="12"/>
        <end position="102"/>
    </location>
</feature>